<evidence type="ECO:0000256" key="4">
    <source>
        <dbReference type="ARBA" id="ARBA00022448"/>
    </source>
</evidence>
<dbReference type="PANTHER" id="PTHR21311:SF0">
    <property type="entry name" value="CONSERVED OLIGOMERIC GOLGI COMPLEX SUBUNIT 8"/>
    <property type="match status" value="1"/>
</dbReference>
<comment type="caution">
    <text evidence="10">The sequence shown here is derived from an EMBL/GenBank/DDBJ whole genome shotgun (WGS) entry which is preliminary data.</text>
</comment>
<evidence type="ECO:0000256" key="2">
    <source>
        <dbReference type="ARBA" id="ARBA00006419"/>
    </source>
</evidence>
<keyword evidence="5" id="KW-0653">Protein transport</keyword>
<evidence type="ECO:0000313" key="10">
    <source>
        <dbReference type="EMBL" id="KAG5287526.1"/>
    </source>
</evidence>
<evidence type="ECO:0000256" key="1">
    <source>
        <dbReference type="ARBA" id="ARBA00004395"/>
    </source>
</evidence>
<proteinExistence type="inferred from homology"/>
<reference evidence="10 11" key="1">
    <citation type="submission" date="2021-01" db="EMBL/GenBank/DDBJ databases">
        <title>Chromosome-level genome assembly of a human fungal pathogen reveals clustering of transcriptionally co-regulated genes.</title>
        <authorList>
            <person name="Voorhies M."/>
            <person name="Cohen S."/>
            <person name="Shea T.P."/>
            <person name="Petrus S."/>
            <person name="Munoz J.F."/>
            <person name="Poplawski S."/>
            <person name="Goldman W.E."/>
            <person name="Michael T."/>
            <person name="Cuomo C.A."/>
            <person name="Sil A."/>
            <person name="Beyhan S."/>
        </authorList>
    </citation>
    <scope>NUCLEOTIDE SEQUENCE [LARGE SCALE GENOMIC DNA]</scope>
    <source>
        <strain evidence="10 11">G184AR</strain>
    </source>
</reference>
<comment type="subcellular location">
    <subcellularLocation>
        <location evidence="1">Golgi apparatus membrane</location>
        <topology evidence="1">Peripheral membrane protein</topology>
    </subcellularLocation>
</comment>
<evidence type="ECO:0000256" key="5">
    <source>
        <dbReference type="ARBA" id="ARBA00022927"/>
    </source>
</evidence>
<keyword evidence="7" id="KW-0472">Membrane</keyword>
<dbReference type="VEuPathDB" id="FungiDB:I7I52_11325"/>
<evidence type="ECO:0000256" key="6">
    <source>
        <dbReference type="ARBA" id="ARBA00023034"/>
    </source>
</evidence>
<keyword evidence="6" id="KW-0333">Golgi apparatus</keyword>
<protein>
    <recommendedName>
        <fullName evidence="3">Conserved oligomeric Golgi complex subunit 8</fullName>
    </recommendedName>
    <alternativeName>
        <fullName evidence="8">Component of oligomeric Golgi complex 8</fullName>
    </alternativeName>
</protein>
<dbReference type="Pfam" id="PF04124">
    <property type="entry name" value="Dor1"/>
    <property type="match status" value="1"/>
</dbReference>
<dbReference type="EMBL" id="JAEVHI010000007">
    <property type="protein sequence ID" value="KAG5287526.1"/>
    <property type="molecule type" value="Genomic_DNA"/>
</dbReference>
<sequence length="567" mass="62993">METKLRALIETKPCLASSILVRQPHPSSTTQHFFLSYIRFAIGSQICFRRPHCTYRKDSGFELDLAVMADPLYELLAPYFDSVDARSRPPPPTSDSVTSKYLNYLSTLSLSSLTSTEPRSLSQSSHSALVSLQALSNRSHKSFVTSADHLSSLRFSIPQIATETRRLQHGIPKLDEEAVHFSSIYNKSVENPMLDGRKKAMQLLRNVDRLSDILELPTLLSTAVSSSSANVGTTGASNMNYSSALDLFAHIKRLQTLYPDSSLVKDITRQAEEVMKDMTSNLIAGLRVQNIRLAAAMRTVGWLRRVAPELEDTSNRETPAMNSEGAFGALFLVCRLANLISMLEALDPLRELADQETQRRLQGNGKQISTSTNSNTWPAGQQTERFLKRYIEIYREQSFAIVSMYKNIFAPTPSESTLVSASVPVLDLRDLSLQTKQGTNLRKTPDLLPCLPPALATFPMHLAQLLTETLKAYLPNVKDKSSRESLLTQVLYCAGSLGRLGGNFSMILSFLTEGDEEGDIEDEDVIVPEWEEVMKKHRMLSERLDQLTSSGADNGPKIISRVASPLT</sequence>
<dbReference type="OrthoDB" id="1661054at2759"/>
<dbReference type="GO" id="GO:0000139">
    <property type="term" value="C:Golgi membrane"/>
    <property type="evidence" value="ECO:0007669"/>
    <property type="project" value="UniProtKB-SubCell"/>
</dbReference>
<accession>A0A8H7YA59</accession>
<dbReference type="AlphaFoldDB" id="A0A8H7YA59"/>
<comment type="similarity">
    <text evidence="2">Belongs to the COG8 family.</text>
</comment>
<name>A0A8H7YA59_AJECA</name>
<evidence type="ECO:0000256" key="9">
    <source>
        <dbReference type="SAM" id="MobiDB-lite"/>
    </source>
</evidence>
<evidence type="ECO:0000256" key="8">
    <source>
        <dbReference type="ARBA" id="ARBA00031347"/>
    </source>
</evidence>
<dbReference type="GO" id="GO:0006891">
    <property type="term" value="P:intra-Golgi vesicle-mediated transport"/>
    <property type="evidence" value="ECO:0007669"/>
    <property type="project" value="TreeGrafter"/>
</dbReference>
<evidence type="ECO:0000256" key="7">
    <source>
        <dbReference type="ARBA" id="ARBA00023136"/>
    </source>
</evidence>
<gene>
    <name evidence="10" type="ORF">I7I52_11325</name>
</gene>
<evidence type="ECO:0000313" key="11">
    <source>
        <dbReference type="Proteomes" id="UP000670092"/>
    </source>
</evidence>
<dbReference type="InterPro" id="IPR007255">
    <property type="entry name" value="COG8"/>
</dbReference>
<organism evidence="10 11">
    <name type="scientific">Ajellomyces capsulatus</name>
    <name type="common">Darling's disease fungus</name>
    <name type="synonym">Histoplasma capsulatum</name>
    <dbReference type="NCBI Taxonomy" id="5037"/>
    <lineage>
        <taxon>Eukaryota</taxon>
        <taxon>Fungi</taxon>
        <taxon>Dikarya</taxon>
        <taxon>Ascomycota</taxon>
        <taxon>Pezizomycotina</taxon>
        <taxon>Eurotiomycetes</taxon>
        <taxon>Eurotiomycetidae</taxon>
        <taxon>Onygenales</taxon>
        <taxon>Ajellomycetaceae</taxon>
        <taxon>Histoplasma</taxon>
    </lineage>
</organism>
<dbReference type="PANTHER" id="PTHR21311">
    <property type="entry name" value="CONSERVED OLIGOMERIC GOLGI COMPLEX COMPONENT 8"/>
    <property type="match status" value="1"/>
</dbReference>
<feature type="region of interest" description="Disordered" evidence="9">
    <location>
        <begin position="547"/>
        <end position="567"/>
    </location>
</feature>
<dbReference type="GO" id="GO:0015031">
    <property type="term" value="P:protein transport"/>
    <property type="evidence" value="ECO:0007669"/>
    <property type="project" value="UniProtKB-KW"/>
</dbReference>
<dbReference type="Proteomes" id="UP000670092">
    <property type="component" value="Unassembled WGS sequence"/>
</dbReference>
<dbReference type="GO" id="GO:0017119">
    <property type="term" value="C:Golgi transport complex"/>
    <property type="evidence" value="ECO:0007669"/>
    <property type="project" value="InterPro"/>
</dbReference>
<evidence type="ECO:0000256" key="3">
    <source>
        <dbReference type="ARBA" id="ARBA00020983"/>
    </source>
</evidence>
<keyword evidence="4" id="KW-0813">Transport</keyword>